<feature type="compositionally biased region" description="Polar residues" evidence="1">
    <location>
        <begin position="304"/>
        <end position="353"/>
    </location>
</feature>
<feature type="compositionally biased region" description="Low complexity" evidence="1">
    <location>
        <begin position="107"/>
        <end position="130"/>
    </location>
</feature>
<feature type="region of interest" description="Disordered" evidence="1">
    <location>
        <begin position="1"/>
        <end position="371"/>
    </location>
</feature>
<feature type="region of interest" description="Disordered" evidence="1">
    <location>
        <begin position="384"/>
        <end position="548"/>
    </location>
</feature>
<evidence type="ECO:0000259" key="2">
    <source>
        <dbReference type="PROSITE" id="PS00028"/>
    </source>
</evidence>
<dbReference type="PROSITE" id="PS00028">
    <property type="entry name" value="ZINC_FINGER_C2H2_1"/>
    <property type="match status" value="1"/>
</dbReference>
<feature type="compositionally biased region" description="Polar residues" evidence="1">
    <location>
        <begin position="138"/>
        <end position="149"/>
    </location>
</feature>
<dbReference type="InterPro" id="IPR013087">
    <property type="entry name" value="Znf_C2H2_type"/>
</dbReference>
<evidence type="ECO:0000313" key="3">
    <source>
        <dbReference type="EMBL" id="OJD10909.1"/>
    </source>
</evidence>
<feature type="compositionally biased region" description="Basic and acidic residues" evidence="1">
    <location>
        <begin position="384"/>
        <end position="423"/>
    </location>
</feature>
<feature type="region of interest" description="Disordered" evidence="1">
    <location>
        <begin position="571"/>
        <end position="596"/>
    </location>
</feature>
<feature type="compositionally biased region" description="Polar residues" evidence="1">
    <location>
        <begin position="511"/>
        <end position="522"/>
    </location>
</feature>
<feature type="compositionally biased region" description="Basic and acidic residues" evidence="1">
    <location>
        <begin position="873"/>
        <end position="886"/>
    </location>
</feature>
<feature type="compositionally biased region" description="Polar residues" evidence="1">
    <location>
        <begin position="477"/>
        <end position="495"/>
    </location>
</feature>
<feature type="compositionally biased region" description="Polar residues" evidence="1">
    <location>
        <begin position="162"/>
        <end position="174"/>
    </location>
</feature>
<gene>
    <name evidence="3" type="ORF">AJ78_08205</name>
</gene>
<protein>
    <recommendedName>
        <fullName evidence="2">C2H2-type domain-containing protein</fullName>
    </recommendedName>
</protein>
<name>A0A1J9Q6X3_9EURO</name>
<feature type="compositionally biased region" description="Pro residues" evidence="1">
    <location>
        <begin position="888"/>
        <end position="900"/>
    </location>
</feature>
<feature type="compositionally biased region" description="Polar residues" evidence="1">
    <location>
        <begin position="16"/>
        <end position="28"/>
    </location>
</feature>
<reference evidence="3 4" key="1">
    <citation type="submission" date="2015-07" db="EMBL/GenBank/DDBJ databases">
        <title>Emmonsia species relationships and genome sequence.</title>
        <authorList>
            <consortium name="The Broad Institute Genomics Platform"/>
            <person name="Cuomo C.A."/>
            <person name="Munoz J.F."/>
            <person name="Imamovic A."/>
            <person name="Priest M.E."/>
            <person name="Young S."/>
            <person name="Clay O.K."/>
            <person name="McEwen J.G."/>
        </authorList>
    </citation>
    <scope>NUCLEOTIDE SEQUENCE [LARGE SCALE GENOMIC DNA]</scope>
    <source>
        <strain evidence="3 4">UAMH 9510</strain>
    </source>
</reference>
<feature type="region of interest" description="Disordered" evidence="1">
    <location>
        <begin position="1219"/>
        <end position="1266"/>
    </location>
</feature>
<comment type="caution">
    <text evidence="3">The sequence shown here is derived from an EMBL/GenBank/DDBJ whole genome shotgun (WGS) entry which is preliminary data.</text>
</comment>
<organism evidence="3 4">
    <name type="scientific">Emergomyces pasteurianus Ep9510</name>
    <dbReference type="NCBI Taxonomy" id="1447872"/>
    <lineage>
        <taxon>Eukaryota</taxon>
        <taxon>Fungi</taxon>
        <taxon>Dikarya</taxon>
        <taxon>Ascomycota</taxon>
        <taxon>Pezizomycotina</taxon>
        <taxon>Eurotiomycetes</taxon>
        <taxon>Eurotiomycetidae</taxon>
        <taxon>Onygenales</taxon>
        <taxon>Ajellomycetaceae</taxon>
        <taxon>Emergomyces</taxon>
    </lineage>
</organism>
<feature type="region of interest" description="Disordered" evidence="1">
    <location>
        <begin position="795"/>
        <end position="819"/>
    </location>
</feature>
<evidence type="ECO:0000256" key="1">
    <source>
        <dbReference type="SAM" id="MobiDB-lite"/>
    </source>
</evidence>
<dbReference type="EMBL" id="LGRN01000660">
    <property type="protein sequence ID" value="OJD10909.1"/>
    <property type="molecule type" value="Genomic_DNA"/>
</dbReference>
<proteinExistence type="predicted"/>
<sequence>MSYQGFGYSPPYQYLPTGQNAQPPSYSSLRRIPESSALATPSIQQTPDRNYGQQRYEWQSRNAADISSQNAQRQSQTGTWQPTNNTSHSYNHQCRQQSSYQGSNAMPSISSSISSQQAQQSQQPQQPQHSQEGHYQVLTPSFKNTQYGSSGWDPLAMPKSAADSQAQNGSSTKVALTVDRPNPTQHSRSASASAMTSNIPTSRAASQRLSTDQTGSPLTSHSYLNCGTPLSNSSSLNTATGHSSSAHVDQPYRQQNAKQQYSRMSTATAQSNMSKNQQPVTQTHHTYSPTMSVAPTPTLMYWDHSTSPKQQHVTGHNNTDIAPRQTPTMSHTQNDMSNPYYISSTSKDQSVHTSQSQSYQPPPSNFIDPSQIYNPYYQEYQKKKAAEAEAGTEHMKQKEIENQKKIERQKESQEQTPRTELRQKVAATGRFAARVRAKRKQDENLSAANSARSEKAIPVRKPRPKPKVQAPIPADSPQGQCQNTPEMQQCGQGISQVKPLGSVTPAETAETAPQSPPASTALPTRDNSHKAAAAAQTPAEKQSNEDEELEMKLMFEKIKKLKAKDPSKFSELLDGLDMPDPTAPLPQDVEDQKQAKAPISIPAASATVNLADDANSLIDRGKFPAARRKRKSKAVDVVNHVAHSSSISVNAQQPVPGASLPPETNKNDQPTSMGETTKVDKLINSTKVKPAPLSAPTLAVVRLTQPAPEQAKEATTKSGTIWPEPKRLALAEAASTYINVITTNISKGKICTPEMVLSLIDQNPSYIELCGMLESQGYSLNRVHFAKHLLKAVPDLTNNSNPSTRPNPPAKGPAIGERNSPVIRPALTQSQTQTTPPPSATQILPPIQYENASAGAVSRHASDPIPPVTATTEEPRTQALENREGKPSIPPSSMLPPPNGSPGYFQRYQLPVSAPPENQVPGFLESHPPPPTFPNGKQTPRPAGPHSQPKKPAAFQNSISVPVPNPIGAKLKLKFRVPAPPAHAPLPGSKEALAIKRTFAEIADLTELSTDDEDSPPLPKATCLQDLRPPCNTNMDMDVQEVLAPAVETHMDPAASAKTLDLSHFIMTEADSSTNNNEELRRRTDIVKPLNKTEALKTRYYDPKTIARDILIATGRHPTERPLNQHLSKLRDNFPAVENSSDLQTFRWDIVDPGGPPPPEIPLVSAVSKPPFITVRQYAKPPDRLSNHISRDLPLADTSAHSNPTQFAHVPSQLRISQTLNNNGDLPLHGEHEHNKTEDIDNSAMSSTRPMSRPRRRGRPPGAKNKLKFADQVEVAIPTTSAPKASKIPYSTFKCEWKGCDAQLHNLQTLRKHVSRLHIPSGNVTGASCLWVGCNGSGSSPTSDNLTDHMEKTHLSALAWTLGEGPGSVRSDHPDYSIDDYLNDSNGRTVIARATTEGTRPTLILPAAYRSIRSFNKMYGNESDKAKALEVMRALEMKQVRVGTGLGRGGCTFMNEKRQETVASFERVFEIVPEVNDGL</sequence>
<dbReference type="VEuPathDB" id="FungiDB:AJ78_08205"/>
<feature type="compositionally biased region" description="Polar residues" evidence="1">
    <location>
        <begin position="182"/>
        <end position="295"/>
    </location>
</feature>
<evidence type="ECO:0000313" key="4">
    <source>
        <dbReference type="Proteomes" id="UP000182235"/>
    </source>
</evidence>
<dbReference type="STRING" id="1447872.A0A1J9Q6X3"/>
<feature type="region of interest" description="Disordered" evidence="1">
    <location>
        <begin position="853"/>
        <end position="961"/>
    </location>
</feature>
<feature type="compositionally biased region" description="Basic and acidic residues" evidence="1">
    <location>
        <begin position="1228"/>
        <end position="1239"/>
    </location>
</feature>
<accession>A0A1J9Q6X3</accession>
<dbReference type="Gene3D" id="3.30.160.60">
    <property type="entry name" value="Classic Zinc Finger"/>
    <property type="match status" value="1"/>
</dbReference>
<keyword evidence="4" id="KW-1185">Reference proteome</keyword>
<feature type="domain" description="C2H2-type" evidence="2">
    <location>
        <begin position="1295"/>
        <end position="1318"/>
    </location>
</feature>
<feature type="compositionally biased region" description="Polar residues" evidence="1">
    <location>
        <begin position="37"/>
        <end position="106"/>
    </location>
</feature>
<feature type="region of interest" description="Disordered" evidence="1">
    <location>
        <begin position="645"/>
        <end position="684"/>
    </location>
</feature>
<dbReference type="Proteomes" id="UP000182235">
    <property type="component" value="Unassembled WGS sequence"/>
</dbReference>
<dbReference type="SMART" id="SM00355">
    <property type="entry name" value="ZnF_C2H2"/>
    <property type="match status" value="2"/>
</dbReference>
<dbReference type="OrthoDB" id="5424797at2759"/>
<feature type="compositionally biased region" description="Polar residues" evidence="1">
    <location>
        <begin position="662"/>
        <end position="675"/>
    </location>
</feature>